<feature type="zinc finger region" description="C3H1-type" evidence="4">
    <location>
        <begin position="159"/>
        <end position="186"/>
    </location>
</feature>
<evidence type="ECO:0000256" key="2">
    <source>
        <dbReference type="ARBA" id="ARBA00022771"/>
    </source>
</evidence>
<evidence type="ECO:0000313" key="7">
    <source>
        <dbReference type="EMBL" id="PWA73402.1"/>
    </source>
</evidence>
<dbReference type="PROSITE" id="PS50103">
    <property type="entry name" value="ZF_C3H1"/>
    <property type="match status" value="1"/>
</dbReference>
<comment type="caution">
    <text evidence="7">The sequence shown here is derived from an EMBL/GenBank/DDBJ whole genome shotgun (WGS) entry which is preliminary data.</text>
</comment>
<dbReference type="SMART" id="SM00356">
    <property type="entry name" value="ZnF_C3H1"/>
    <property type="match status" value="1"/>
</dbReference>
<proteinExistence type="predicted"/>
<dbReference type="InterPro" id="IPR000571">
    <property type="entry name" value="Znf_CCCH"/>
</dbReference>
<dbReference type="Gene3D" id="3.30.1370.210">
    <property type="match status" value="1"/>
</dbReference>
<evidence type="ECO:0000256" key="5">
    <source>
        <dbReference type="SAM" id="MobiDB-lite"/>
    </source>
</evidence>
<organism evidence="7 8">
    <name type="scientific">Artemisia annua</name>
    <name type="common">Sweet wormwood</name>
    <dbReference type="NCBI Taxonomy" id="35608"/>
    <lineage>
        <taxon>Eukaryota</taxon>
        <taxon>Viridiplantae</taxon>
        <taxon>Streptophyta</taxon>
        <taxon>Embryophyta</taxon>
        <taxon>Tracheophyta</taxon>
        <taxon>Spermatophyta</taxon>
        <taxon>Magnoliopsida</taxon>
        <taxon>eudicotyledons</taxon>
        <taxon>Gunneridae</taxon>
        <taxon>Pentapetalae</taxon>
        <taxon>asterids</taxon>
        <taxon>campanulids</taxon>
        <taxon>Asterales</taxon>
        <taxon>Asteraceae</taxon>
        <taxon>Asteroideae</taxon>
        <taxon>Anthemideae</taxon>
        <taxon>Artemisiinae</taxon>
        <taxon>Artemisia</taxon>
    </lineage>
</organism>
<dbReference type="SUPFAM" id="SSF90229">
    <property type="entry name" value="CCCH zinc finger"/>
    <property type="match status" value="1"/>
</dbReference>
<dbReference type="Pfam" id="PF00642">
    <property type="entry name" value="zf-CCCH"/>
    <property type="match status" value="1"/>
</dbReference>
<dbReference type="Proteomes" id="UP000245207">
    <property type="component" value="Unassembled WGS sequence"/>
</dbReference>
<dbReference type="GO" id="GO:0008270">
    <property type="term" value="F:zinc ion binding"/>
    <property type="evidence" value="ECO:0007669"/>
    <property type="project" value="UniProtKB-KW"/>
</dbReference>
<protein>
    <recommendedName>
        <fullName evidence="6">C3H1-type domain-containing protein</fullName>
    </recommendedName>
</protein>
<name>A0A2U1NIQ6_ARTAN</name>
<dbReference type="PANTHER" id="PTHR47481">
    <property type="match status" value="1"/>
</dbReference>
<reference evidence="7 8" key="1">
    <citation type="journal article" date="2018" name="Mol. Plant">
        <title>The genome of Artemisia annua provides insight into the evolution of Asteraceae family and artemisinin biosynthesis.</title>
        <authorList>
            <person name="Shen Q."/>
            <person name="Zhang L."/>
            <person name="Liao Z."/>
            <person name="Wang S."/>
            <person name="Yan T."/>
            <person name="Shi P."/>
            <person name="Liu M."/>
            <person name="Fu X."/>
            <person name="Pan Q."/>
            <person name="Wang Y."/>
            <person name="Lv Z."/>
            <person name="Lu X."/>
            <person name="Zhang F."/>
            <person name="Jiang W."/>
            <person name="Ma Y."/>
            <person name="Chen M."/>
            <person name="Hao X."/>
            <person name="Li L."/>
            <person name="Tang Y."/>
            <person name="Lv G."/>
            <person name="Zhou Y."/>
            <person name="Sun X."/>
            <person name="Brodelius P.E."/>
            <person name="Rose J.K.C."/>
            <person name="Tang K."/>
        </authorList>
    </citation>
    <scope>NUCLEOTIDE SEQUENCE [LARGE SCALE GENOMIC DNA]</scope>
    <source>
        <strain evidence="8">cv. Huhao1</strain>
        <tissue evidence="7">Leaf</tissue>
    </source>
</reference>
<evidence type="ECO:0000259" key="6">
    <source>
        <dbReference type="PROSITE" id="PS50103"/>
    </source>
</evidence>
<feature type="compositionally biased region" description="Polar residues" evidence="5">
    <location>
        <begin position="205"/>
        <end position="230"/>
    </location>
</feature>
<keyword evidence="3 4" id="KW-0862">Zinc</keyword>
<gene>
    <name evidence="7" type="ORF">CTI12_AA123280</name>
</gene>
<dbReference type="OrthoDB" id="695502at2759"/>
<dbReference type="EMBL" id="PKPP01002744">
    <property type="protein sequence ID" value="PWA73402.1"/>
    <property type="molecule type" value="Genomic_DNA"/>
</dbReference>
<feature type="compositionally biased region" description="Low complexity" evidence="5">
    <location>
        <begin position="191"/>
        <end position="202"/>
    </location>
</feature>
<evidence type="ECO:0000256" key="4">
    <source>
        <dbReference type="PROSITE-ProRule" id="PRU00723"/>
    </source>
</evidence>
<dbReference type="PANTHER" id="PTHR47481:SF41">
    <property type="entry name" value="COPIA-LIKE POLYPROTEIN_RETROTRANSPOSON"/>
    <property type="match status" value="1"/>
</dbReference>
<sequence>MWIYSTISPKLVDMIVDDSASGVSKRLTDIFHDNKDARVIQLDNEIRNMVIGNLSVTDFFQDLKSKADRLANLGSKVNDSSLVTYAINGVRGKFPEVARIIRHREKLPTFDEMRSMMLLEENDVLNQHMAANVSHHTSSSPTVLLATPASTDKTNTMSSSGLDACRNFQRGSCTYGAKCKFVHGLNDSRPRPSSSSKSQVPSHARSPQNTSTCGVSSSHEKTSTQVLSSGSFTMPNMSPVPCPVYMAQPNIGLLYFQSGLGTHAQPIPPAKTQQAHLMTTGPVQPTPLPVPQARYRFHRPNISLHIRLHRPNREMQRLSNFVAF</sequence>
<evidence type="ECO:0000256" key="3">
    <source>
        <dbReference type="ARBA" id="ARBA00022833"/>
    </source>
</evidence>
<evidence type="ECO:0000256" key="1">
    <source>
        <dbReference type="ARBA" id="ARBA00022723"/>
    </source>
</evidence>
<dbReference type="AlphaFoldDB" id="A0A2U1NIQ6"/>
<keyword evidence="2 4" id="KW-0863">Zinc-finger</keyword>
<feature type="region of interest" description="Disordered" evidence="5">
    <location>
        <begin position="184"/>
        <end position="230"/>
    </location>
</feature>
<feature type="domain" description="C3H1-type" evidence="6">
    <location>
        <begin position="159"/>
        <end position="186"/>
    </location>
</feature>
<evidence type="ECO:0000313" key="8">
    <source>
        <dbReference type="Proteomes" id="UP000245207"/>
    </source>
</evidence>
<keyword evidence="8" id="KW-1185">Reference proteome</keyword>
<dbReference type="InterPro" id="IPR036855">
    <property type="entry name" value="Znf_CCCH_sf"/>
</dbReference>
<keyword evidence="1 4" id="KW-0479">Metal-binding</keyword>
<accession>A0A2U1NIQ6</accession>